<dbReference type="InterPro" id="IPR021377">
    <property type="entry name" value="DUF3006"/>
</dbReference>
<reference evidence="1" key="1">
    <citation type="submission" date="2024-05" db="EMBL/GenBank/DDBJ databases">
        <title>Isolation and characterization of Sporomusa carbonis sp. nov., a carboxydotrophic hydrogenogen in the genus of Sporomusa isolated from a charcoal burning pile.</title>
        <authorList>
            <person name="Boeer T."/>
            <person name="Rosenbaum F."/>
            <person name="Eysell L."/>
            <person name="Mueller V."/>
            <person name="Daniel R."/>
            <person name="Poehlein A."/>
        </authorList>
    </citation>
    <scope>NUCLEOTIDE SEQUENCE [LARGE SCALE GENOMIC DNA]</scope>
    <source>
        <strain evidence="1">DSM 3132</strain>
    </source>
</reference>
<keyword evidence="2" id="KW-1185">Reference proteome</keyword>
<dbReference type="EMBL" id="CP155571">
    <property type="protein sequence ID" value="XFO71401.1"/>
    <property type="molecule type" value="Genomic_DNA"/>
</dbReference>
<sequence>MEIRAMIDRFEGSKAVLLAGDREISVNWPKELLPTVKEGDVLKVEITVDVEATTKARAEADKLFEEITRQNQGESSQ</sequence>
<dbReference type="Proteomes" id="UP000216052">
    <property type="component" value="Chromosome"/>
</dbReference>
<evidence type="ECO:0000313" key="2">
    <source>
        <dbReference type="Proteomes" id="UP000216052"/>
    </source>
</evidence>
<evidence type="ECO:0008006" key="3">
    <source>
        <dbReference type="Google" id="ProtNLM"/>
    </source>
</evidence>
<dbReference type="Pfam" id="PF11213">
    <property type="entry name" value="DUF3006"/>
    <property type="match status" value="1"/>
</dbReference>
<proteinExistence type="predicted"/>
<protein>
    <recommendedName>
        <fullName evidence="3">DUF3006 domain-containing protein</fullName>
    </recommendedName>
</protein>
<organism evidence="1 2">
    <name type="scientific">Sporomusa acidovorans (strain ATCC 49682 / DSM 3132 / Mol)</name>
    <dbReference type="NCBI Taxonomy" id="1123286"/>
    <lineage>
        <taxon>Bacteria</taxon>
        <taxon>Bacillati</taxon>
        <taxon>Bacillota</taxon>
        <taxon>Negativicutes</taxon>
        <taxon>Selenomonadales</taxon>
        <taxon>Sporomusaceae</taxon>
        <taxon>Sporomusa</taxon>
    </lineage>
</organism>
<name>A0ABZ3J025_SPOA4</name>
<dbReference type="Gene3D" id="6.20.120.50">
    <property type="match status" value="1"/>
</dbReference>
<gene>
    <name evidence="1" type="ORF">SPACI_014160</name>
</gene>
<dbReference type="RefSeq" id="WP_093795899.1">
    <property type="nucleotide sequence ID" value="NZ_CP155571.1"/>
</dbReference>
<accession>A0ABZ3J025</accession>
<evidence type="ECO:0000313" key="1">
    <source>
        <dbReference type="EMBL" id="XFO71401.1"/>
    </source>
</evidence>